<dbReference type="EMBL" id="FXBL01000004">
    <property type="protein sequence ID" value="SMH39864.1"/>
    <property type="molecule type" value="Genomic_DNA"/>
</dbReference>
<gene>
    <name evidence="1" type="ORF">SAMN02982922_2230</name>
</gene>
<dbReference type="Proteomes" id="UP000193083">
    <property type="component" value="Unassembled WGS sequence"/>
</dbReference>
<evidence type="ECO:0000313" key="1">
    <source>
        <dbReference type="EMBL" id="SMH39864.1"/>
    </source>
</evidence>
<dbReference type="RefSeq" id="WP_085464231.1">
    <property type="nucleotide sequence ID" value="NZ_FXBL01000004.1"/>
</dbReference>
<dbReference type="AlphaFoldDB" id="A0A1X7NPG3"/>
<reference evidence="1 2" key="1">
    <citation type="submission" date="2017-04" db="EMBL/GenBank/DDBJ databases">
        <authorList>
            <person name="Afonso C.L."/>
            <person name="Miller P.J."/>
            <person name="Scott M.A."/>
            <person name="Spackman E."/>
            <person name="Goraichik I."/>
            <person name="Dimitrov K.M."/>
            <person name="Suarez D.L."/>
            <person name="Swayne D.E."/>
        </authorList>
    </citation>
    <scope>NUCLEOTIDE SEQUENCE [LARGE SCALE GENOMIC DNA]</scope>
    <source>
        <strain evidence="1 2">B5P</strain>
    </source>
</reference>
<evidence type="ECO:0008006" key="3">
    <source>
        <dbReference type="Google" id="ProtNLM"/>
    </source>
</evidence>
<evidence type="ECO:0000313" key="2">
    <source>
        <dbReference type="Proteomes" id="UP000193083"/>
    </source>
</evidence>
<sequence>MTVQLDESVPARLAKSLNAAGVRTLRFPNEWKGLKNGELLAVLRQRGFTCLVTCDKNLHYQQSISQLNLALVVLPRQRFLDLQPLLDVIAGAAQDAKPGETIIIAEDGTVSKA</sequence>
<proteinExistence type="predicted"/>
<organism evidence="1 2">
    <name type="scientific">Mesorhizobium australicum</name>
    <dbReference type="NCBI Taxonomy" id="536018"/>
    <lineage>
        <taxon>Bacteria</taxon>
        <taxon>Pseudomonadati</taxon>
        <taxon>Pseudomonadota</taxon>
        <taxon>Alphaproteobacteria</taxon>
        <taxon>Hyphomicrobiales</taxon>
        <taxon>Phyllobacteriaceae</taxon>
        <taxon>Mesorhizobium</taxon>
    </lineage>
</organism>
<protein>
    <recommendedName>
        <fullName evidence="3">DUF5615 domain-containing protein</fullName>
    </recommendedName>
</protein>
<accession>A0A1X7NPG3</accession>
<name>A0A1X7NPG3_9HYPH</name>
<keyword evidence="2" id="KW-1185">Reference proteome</keyword>
<dbReference type="OrthoDB" id="8085537at2"/>